<reference evidence="2 4" key="2">
    <citation type="submission" date="2018-11" db="EMBL/GenBank/DDBJ databases">
        <authorList>
            <consortium name="Pathogen Informatics"/>
        </authorList>
    </citation>
    <scope>NUCLEOTIDE SEQUENCE [LARGE SCALE GENOMIC DNA]</scope>
</reference>
<dbReference type="Pfam" id="PF10166">
    <property type="entry name" value="DUF2368"/>
    <property type="match status" value="1"/>
</dbReference>
<dbReference type="Proteomes" id="UP000038040">
    <property type="component" value="Unplaced"/>
</dbReference>
<dbReference type="Proteomes" id="UP000274756">
    <property type="component" value="Unassembled WGS sequence"/>
</dbReference>
<evidence type="ECO:0000313" key="2">
    <source>
        <dbReference type="EMBL" id="VDN51208.1"/>
    </source>
</evidence>
<keyword evidence="1" id="KW-0472">Membrane</keyword>
<reference evidence="5" key="1">
    <citation type="submission" date="2017-02" db="UniProtKB">
        <authorList>
            <consortium name="WormBaseParasite"/>
        </authorList>
    </citation>
    <scope>IDENTIFICATION</scope>
</reference>
<keyword evidence="1" id="KW-1133">Transmembrane helix</keyword>
<dbReference type="PANTHER" id="PTHR13411:SF5">
    <property type="entry name" value="PROTEIN CBR-TAG-281"/>
    <property type="match status" value="1"/>
</dbReference>
<keyword evidence="1" id="KW-0812">Transmembrane</keyword>
<dbReference type="AlphaFoldDB" id="A0A0N4UFQ6"/>
<protein>
    <submittedName>
        <fullName evidence="5">Transmembrane protein</fullName>
    </submittedName>
</protein>
<dbReference type="EMBL" id="UYYG01000015">
    <property type="protein sequence ID" value="VDN51208.1"/>
    <property type="molecule type" value="Genomic_DNA"/>
</dbReference>
<evidence type="ECO:0000313" key="3">
    <source>
        <dbReference type="Proteomes" id="UP000038040"/>
    </source>
</evidence>
<evidence type="ECO:0000313" key="4">
    <source>
        <dbReference type="Proteomes" id="UP000274756"/>
    </source>
</evidence>
<organism evidence="3 5">
    <name type="scientific">Dracunculus medinensis</name>
    <name type="common">Guinea worm</name>
    <dbReference type="NCBI Taxonomy" id="318479"/>
    <lineage>
        <taxon>Eukaryota</taxon>
        <taxon>Metazoa</taxon>
        <taxon>Ecdysozoa</taxon>
        <taxon>Nematoda</taxon>
        <taxon>Chromadorea</taxon>
        <taxon>Rhabditida</taxon>
        <taxon>Spirurina</taxon>
        <taxon>Dracunculoidea</taxon>
        <taxon>Dracunculidae</taxon>
        <taxon>Dracunculus</taxon>
    </lineage>
</organism>
<evidence type="ECO:0000313" key="5">
    <source>
        <dbReference type="WBParaSite" id="DME_0000628401-mRNA-1"/>
    </source>
</evidence>
<evidence type="ECO:0000256" key="1">
    <source>
        <dbReference type="SAM" id="Phobius"/>
    </source>
</evidence>
<feature type="transmembrane region" description="Helical" evidence="1">
    <location>
        <begin position="58"/>
        <end position="77"/>
    </location>
</feature>
<dbReference type="WBParaSite" id="DME_0000628401-mRNA-1">
    <property type="protein sequence ID" value="DME_0000628401-mRNA-1"/>
    <property type="gene ID" value="DME_0000628401"/>
</dbReference>
<gene>
    <name evidence="2" type="ORF">DME_LOCUS1181</name>
</gene>
<keyword evidence="4" id="KW-1185">Reference proteome</keyword>
<dbReference type="GO" id="GO:0005886">
    <property type="term" value="C:plasma membrane"/>
    <property type="evidence" value="ECO:0007669"/>
    <property type="project" value="InterPro"/>
</dbReference>
<dbReference type="PANTHER" id="PTHR13411">
    <property type="entry name" value="PLASMINOGEN RECEPTOR (KT)"/>
    <property type="match status" value="1"/>
</dbReference>
<name>A0A0N4UFQ6_DRAME</name>
<dbReference type="OrthoDB" id="10256697at2759"/>
<dbReference type="InterPro" id="IPR019319">
    <property type="entry name" value="Plg-R(KT)"/>
</dbReference>
<feature type="transmembrane region" description="Helical" evidence="1">
    <location>
        <begin position="83"/>
        <end position="104"/>
    </location>
</feature>
<accession>A0A0N4UFQ6</accession>
<sequence>MGGGQSVASNGGEVREILNKMESERVGNISQFFSSVLQIIKNNRNFIGYFQLAKNREMFRWISSGGFVTILTALYSAHYHKNVLHILPVYPIFFYIAYEAHLCYGNKLEIIRSSFECQGLESDESSVTMRQCYR</sequence>
<proteinExistence type="predicted"/>